<dbReference type="Pfam" id="PF13912">
    <property type="entry name" value="zf-C2H2_6"/>
    <property type="match status" value="2"/>
</dbReference>
<protein>
    <recommendedName>
        <fullName evidence="10">C2H2-type domain-containing protein</fullName>
    </recommendedName>
</protein>
<accession>A0A2Z7AK20</accession>
<keyword evidence="4 9" id="KW-0863">Zinc-finger</keyword>
<evidence type="ECO:0000256" key="3">
    <source>
        <dbReference type="ARBA" id="ARBA00022737"/>
    </source>
</evidence>
<organism evidence="11 12">
    <name type="scientific">Dorcoceras hygrometricum</name>
    <dbReference type="NCBI Taxonomy" id="472368"/>
    <lineage>
        <taxon>Eukaryota</taxon>
        <taxon>Viridiplantae</taxon>
        <taxon>Streptophyta</taxon>
        <taxon>Embryophyta</taxon>
        <taxon>Tracheophyta</taxon>
        <taxon>Spermatophyta</taxon>
        <taxon>Magnoliopsida</taxon>
        <taxon>eudicotyledons</taxon>
        <taxon>Gunneridae</taxon>
        <taxon>Pentapetalae</taxon>
        <taxon>asterids</taxon>
        <taxon>lamiids</taxon>
        <taxon>Lamiales</taxon>
        <taxon>Gesneriaceae</taxon>
        <taxon>Didymocarpoideae</taxon>
        <taxon>Trichosporeae</taxon>
        <taxon>Loxocarpinae</taxon>
        <taxon>Dorcoceras</taxon>
    </lineage>
</organism>
<dbReference type="AlphaFoldDB" id="A0A2Z7AK20"/>
<comment type="subcellular location">
    <subcellularLocation>
        <location evidence="1">Nucleus</location>
    </subcellularLocation>
</comment>
<keyword evidence="6" id="KW-0805">Transcription regulation</keyword>
<feature type="domain" description="C2H2-type" evidence="10">
    <location>
        <begin position="185"/>
        <end position="207"/>
    </location>
</feature>
<evidence type="ECO:0000256" key="2">
    <source>
        <dbReference type="ARBA" id="ARBA00022723"/>
    </source>
</evidence>
<keyword evidence="12" id="KW-1185">Reference proteome</keyword>
<dbReference type="SUPFAM" id="SSF57667">
    <property type="entry name" value="beta-beta-alpha zinc fingers"/>
    <property type="match status" value="1"/>
</dbReference>
<keyword evidence="7" id="KW-0804">Transcription</keyword>
<dbReference type="SMART" id="SM00355">
    <property type="entry name" value="ZnF_C2H2"/>
    <property type="match status" value="2"/>
</dbReference>
<dbReference type="GO" id="GO:0005634">
    <property type="term" value="C:nucleus"/>
    <property type="evidence" value="ECO:0007669"/>
    <property type="project" value="UniProtKB-SubCell"/>
</dbReference>
<dbReference type="InterPro" id="IPR036236">
    <property type="entry name" value="Znf_C2H2_sf"/>
</dbReference>
<dbReference type="InterPro" id="IPR013087">
    <property type="entry name" value="Znf_C2H2_type"/>
</dbReference>
<evidence type="ECO:0000256" key="1">
    <source>
        <dbReference type="ARBA" id="ARBA00004123"/>
    </source>
</evidence>
<evidence type="ECO:0000256" key="7">
    <source>
        <dbReference type="ARBA" id="ARBA00023163"/>
    </source>
</evidence>
<evidence type="ECO:0000256" key="5">
    <source>
        <dbReference type="ARBA" id="ARBA00022833"/>
    </source>
</evidence>
<dbReference type="EMBL" id="KV014479">
    <property type="protein sequence ID" value="KZV22053.1"/>
    <property type="molecule type" value="Genomic_DNA"/>
</dbReference>
<dbReference type="PROSITE" id="PS50157">
    <property type="entry name" value="ZINC_FINGER_C2H2_2"/>
    <property type="match status" value="2"/>
</dbReference>
<reference evidence="11 12" key="1">
    <citation type="journal article" date="2015" name="Proc. Natl. Acad. Sci. U.S.A.">
        <title>The resurrection genome of Boea hygrometrica: A blueprint for survival of dehydration.</title>
        <authorList>
            <person name="Xiao L."/>
            <person name="Yang G."/>
            <person name="Zhang L."/>
            <person name="Yang X."/>
            <person name="Zhao S."/>
            <person name="Ji Z."/>
            <person name="Zhou Q."/>
            <person name="Hu M."/>
            <person name="Wang Y."/>
            <person name="Chen M."/>
            <person name="Xu Y."/>
            <person name="Jin H."/>
            <person name="Xiao X."/>
            <person name="Hu G."/>
            <person name="Bao F."/>
            <person name="Hu Y."/>
            <person name="Wan P."/>
            <person name="Li L."/>
            <person name="Deng X."/>
            <person name="Kuang T."/>
            <person name="Xiang C."/>
            <person name="Zhu J.K."/>
            <person name="Oliver M.J."/>
            <person name="He Y."/>
        </authorList>
    </citation>
    <scope>NUCLEOTIDE SEQUENCE [LARGE SCALE GENOMIC DNA]</scope>
    <source>
        <strain evidence="12">cv. XS01</strain>
    </source>
</reference>
<keyword evidence="8" id="KW-0539">Nucleus</keyword>
<evidence type="ECO:0000259" key="10">
    <source>
        <dbReference type="PROSITE" id="PS50157"/>
    </source>
</evidence>
<dbReference type="PANTHER" id="PTHR26374:SF378">
    <property type="entry name" value="C2H2-TYPE ZINC FINGER FAMILY PROTEIN"/>
    <property type="match status" value="1"/>
</dbReference>
<evidence type="ECO:0000256" key="9">
    <source>
        <dbReference type="PROSITE-ProRule" id="PRU00042"/>
    </source>
</evidence>
<keyword evidence="5" id="KW-0862">Zinc</keyword>
<dbReference type="Gene3D" id="3.30.160.60">
    <property type="entry name" value="Classic Zinc Finger"/>
    <property type="match status" value="1"/>
</dbReference>
<dbReference type="PANTHER" id="PTHR26374">
    <property type="entry name" value="ZINC FINGER PROTEIN ZAT5"/>
    <property type="match status" value="1"/>
</dbReference>
<evidence type="ECO:0000313" key="12">
    <source>
        <dbReference type="Proteomes" id="UP000250235"/>
    </source>
</evidence>
<evidence type="ECO:0000256" key="4">
    <source>
        <dbReference type="ARBA" id="ARBA00022771"/>
    </source>
</evidence>
<keyword evidence="2" id="KW-0479">Metal-binding</keyword>
<dbReference type="Proteomes" id="UP000250235">
    <property type="component" value="Unassembled WGS sequence"/>
</dbReference>
<keyword evidence="3" id="KW-0677">Repeat</keyword>
<dbReference type="PROSITE" id="PS00028">
    <property type="entry name" value="ZINC_FINGER_C2H2_1"/>
    <property type="match status" value="2"/>
</dbReference>
<evidence type="ECO:0000256" key="6">
    <source>
        <dbReference type="ARBA" id="ARBA00023015"/>
    </source>
</evidence>
<evidence type="ECO:0000313" key="11">
    <source>
        <dbReference type="EMBL" id="KZV22053.1"/>
    </source>
</evidence>
<name>A0A2Z7AK20_9LAMI</name>
<dbReference type="OrthoDB" id="6077919at2759"/>
<sequence>MESEEDKNLFPIVRAKRTKRYMIHSPIAFAAEPPGVDDHNAATISPASVSSEESTTTGVEDTARCLILLAQGRHLSAGHTQNNVNAAVQDGGGGQQAKESGLYACKTCNRAFRSFQALGGHRASHKKPKNERKVALSLNEDDFRSPLLSSSKKRMLSGYLSLQLNNFPSTVDFATPKTASSPRIHVCMHCGAEFTSGQALGGHMRRHRSGLVTPSSNPTAACIYIEKHDRRMITSENEELNKAGNGLTLDLNLPAPELVLTLKD</sequence>
<feature type="domain" description="C2H2-type" evidence="10">
    <location>
        <begin position="103"/>
        <end position="130"/>
    </location>
</feature>
<dbReference type="GO" id="GO:0008270">
    <property type="term" value="F:zinc ion binding"/>
    <property type="evidence" value="ECO:0007669"/>
    <property type="project" value="UniProtKB-KW"/>
</dbReference>
<evidence type="ECO:0000256" key="8">
    <source>
        <dbReference type="ARBA" id="ARBA00023242"/>
    </source>
</evidence>
<proteinExistence type="predicted"/>
<gene>
    <name evidence="11" type="ORF">F511_35318</name>
</gene>